<dbReference type="EMBL" id="OY882873">
    <property type="protein sequence ID" value="CAK6438035.1"/>
    <property type="molecule type" value="Genomic_DNA"/>
</dbReference>
<sequence>MKYQLGGGGGFSSPPWVAGTNEQNASPAEFTSVNLKEEFLKRRAGKAAHMPSHSHRGPVSWFHGAFGICGEIALPKLHVAPEVAHLSLVLLRCFQIWTMVICCCSIETVKTCHLKKNKSL</sequence>
<evidence type="ECO:0000313" key="2">
    <source>
        <dbReference type="Proteomes" id="UP001314169"/>
    </source>
</evidence>
<gene>
    <name evidence="1" type="ORF">MPIPNATIZW_LOCUS6341</name>
</gene>
<organism evidence="1 2">
    <name type="scientific">Pipistrellus nathusii</name>
    <name type="common">Nathusius' pipistrelle</name>
    <dbReference type="NCBI Taxonomy" id="59473"/>
    <lineage>
        <taxon>Eukaryota</taxon>
        <taxon>Metazoa</taxon>
        <taxon>Chordata</taxon>
        <taxon>Craniata</taxon>
        <taxon>Vertebrata</taxon>
        <taxon>Euteleostomi</taxon>
        <taxon>Mammalia</taxon>
        <taxon>Eutheria</taxon>
        <taxon>Laurasiatheria</taxon>
        <taxon>Chiroptera</taxon>
        <taxon>Yangochiroptera</taxon>
        <taxon>Vespertilionidae</taxon>
        <taxon>Pipistrellus</taxon>
    </lineage>
</organism>
<protein>
    <submittedName>
        <fullName evidence="1">Uncharacterized protein</fullName>
    </submittedName>
</protein>
<name>A0ABN9ZI88_PIPNA</name>
<accession>A0ABN9ZI88</accession>
<evidence type="ECO:0000313" key="1">
    <source>
        <dbReference type="EMBL" id="CAK6438035.1"/>
    </source>
</evidence>
<keyword evidence="2" id="KW-1185">Reference proteome</keyword>
<reference evidence="1" key="1">
    <citation type="submission" date="2023-12" db="EMBL/GenBank/DDBJ databases">
        <authorList>
            <person name="Brown T."/>
        </authorList>
    </citation>
    <scope>NUCLEOTIDE SEQUENCE</scope>
</reference>
<dbReference type="Proteomes" id="UP001314169">
    <property type="component" value="Chromosome 16"/>
</dbReference>
<proteinExistence type="predicted"/>